<dbReference type="InterPro" id="IPR037151">
    <property type="entry name" value="AlkB-like_sf"/>
</dbReference>
<dbReference type="InterPro" id="IPR032854">
    <property type="entry name" value="ALKBH3"/>
</dbReference>
<keyword evidence="6" id="KW-0560">Oxidoreductase</keyword>
<evidence type="ECO:0000256" key="8">
    <source>
        <dbReference type="ARBA" id="ARBA00023204"/>
    </source>
</evidence>
<dbReference type="Gene3D" id="2.60.120.590">
    <property type="entry name" value="Alpha-ketoglutarate-dependent dioxygenase AlkB-like"/>
    <property type="match status" value="1"/>
</dbReference>
<feature type="domain" description="Fe2OG dioxygenase" evidence="9">
    <location>
        <begin position="109"/>
        <end position="206"/>
    </location>
</feature>
<evidence type="ECO:0000256" key="3">
    <source>
        <dbReference type="ARBA" id="ARBA00022763"/>
    </source>
</evidence>
<dbReference type="GO" id="GO:0032451">
    <property type="term" value="F:demethylase activity"/>
    <property type="evidence" value="ECO:0007669"/>
    <property type="project" value="UniProtKB-ARBA"/>
</dbReference>
<organism evidence="10 11">
    <name type="scientific">Polynucleobacter brandtiae</name>
    <dbReference type="NCBI Taxonomy" id="1938816"/>
    <lineage>
        <taxon>Bacteria</taxon>
        <taxon>Pseudomonadati</taxon>
        <taxon>Pseudomonadota</taxon>
        <taxon>Betaproteobacteria</taxon>
        <taxon>Burkholderiales</taxon>
        <taxon>Burkholderiaceae</taxon>
        <taxon>Polynucleobacter</taxon>
    </lineage>
</organism>
<evidence type="ECO:0000313" key="11">
    <source>
        <dbReference type="Proteomes" id="UP000229366"/>
    </source>
</evidence>
<dbReference type="PANTHER" id="PTHR31212:SF4">
    <property type="entry name" value="ALPHA-KETOGLUTARATE-DEPENDENT DIOXYGENASE ALKB HOMOLOG 3"/>
    <property type="match status" value="1"/>
</dbReference>
<keyword evidence="4" id="KW-0460">Magnesium</keyword>
<dbReference type="Pfam" id="PF13532">
    <property type="entry name" value="2OG-FeII_Oxy_2"/>
    <property type="match status" value="1"/>
</dbReference>
<evidence type="ECO:0000256" key="5">
    <source>
        <dbReference type="ARBA" id="ARBA00022964"/>
    </source>
</evidence>
<reference evidence="10 11" key="1">
    <citation type="submission" date="2017-11" db="EMBL/GenBank/DDBJ databases">
        <title>Genomic Encyclopedia of Type Strains, Phase III (KMG-III): the genomes of soil and plant-associated and newly described type strains.</title>
        <authorList>
            <person name="Whitman W."/>
        </authorList>
    </citation>
    <scope>NUCLEOTIDE SEQUENCE [LARGE SCALE GENOMIC DNA]</scope>
    <source>
        <strain evidence="10 11">UB-Domo-W1</strain>
    </source>
</reference>
<dbReference type="PROSITE" id="PS51471">
    <property type="entry name" value="FE2OG_OXY"/>
    <property type="match status" value="1"/>
</dbReference>
<dbReference type="GO" id="GO:0051213">
    <property type="term" value="F:dioxygenase activity"/>
    <property type="evidence" value="ECO:0007669"/>
    <property type="project" value="UniProtKB-KW"/>
</dbReference>
<dbReference type="EMBL" id="PGTX01000001">
    <property type="protein sequence ID" value="PJI83162.1"/>
    <property type="molecule type" value="Genomic_DNA"/>
</dbReference>
<dbReference type="OrthoDB" id="190276at2"/>
<protein>
    <submittedName>
        <fullName evidence="10">Alkylated DNA repair dioxygenase AlkB</fullName>
    </submittedName>
</protein>
<evidence type="ECO:0000256" key="7">
    <source>
        <dbReference type="ARBA" id="ARBA00023004"/>
    </source>
</evidence>
<accession>A0A2M8VZ77</accession>
<evidence type="ECO:0000256" key="1">
    <source>
        <dbReference type="ARBA" id="ARBA00001954"/>
    </source>
</evidence>
<dbReference type="InterPro" id="IPR027450">
    <property type="entry name" value="AlkB-like"/>
</dbReference>
<keyword evidence="5 10" id="KW-0223">Dioxygenase</keyword>
<dbReference type="AlphaFoldDB" id="A0A2M8VZ77"/>
<dbReference type="FunFam" id="2.60.120.590:FF:000004">
    <property type="entry name" value="DNA oxidative demethylase ALKBH2"/>
    <property type="match status" value="1"/>
</dbReference>
<name>A0A2M8VZ77_9BURK</name>
<sequence>MNTPDLPFEDLGSNSLISVLTRDGQAHYLSAIFPQDQSNELLQILIRSVLWQPDQVMMFGKVVTTRRKVAWIGDPDCSYTYSGIERQPQAWTPALLLIKAKAEALSGCQFNSCLANLYHSGDEGMGWHSDNEKELDSNMPIASFSLGGRRKFAFRHREDQETVSLFLENGSLLIMHPPIQEYWRHSLLKTKTLVAPRINLTFRKIQLA</sequence>
<dbReference type="GO" id="GO:0140097">
    <property type="term" value="F:catalytic activity, acting on DNA"/>
    <property type="evidence" value="ECO:0007669"/>
    <property type="project" value="UniProtKB-ARBA"/>
</dbReference>
<keyword evidence="8" id="KW-0234">DNA repair</keyword>
<evidence type="ECO:0000256" key="2">
    <source>
        <dbReference type="ARBA" id="ARBA00022723"/>
    </source>
</evidence>
<keyword evidence="2" id="KW-0479">Metal-binding</keyword>
<dbReference type="InterPro" id="IPR005123">
    <property type="entry name" value="Oxoglu/Fe-dep_dioxygenase_dom"/>
</dbReference>
<dbReference type="GO" id="GO:0016787">
    <property type="term" value="F:hydrolase activity"/>
    <property type="evidence" value="ECO:0007669"/>
    <property type="project" value="UniProtKB-ARBA"/>
</dbReference>
<keyword evidence="3" id="KW-0227">DNA damage</keyword>
<dbReference type="GO" id="GO:0016705">
    <property type="term" value="F:oxidoreductase activity, acting on paired donors, with incorporation or reduction of molecular oxygen"/>
    <property type="evidence" value="ECO:0007669"/>
    <property type="project" value="UniProtKB-ARBA"/>
</dbReference>
<dbReference type="RefSeq" id="WP_100378892.1">
    <property type="nucleotide sequence ID" value="NZ_CBCSBW010000001.1"/>
</dbReference>
<dbReference type="PANTHER" id="PTHR31212">
    <property type="entry name" value="ALPHA-KETOGLUTARATE-DEPENDENT DIOXYGENASE ALKB HOMOLOG 3"/>
    <property type="match status" value="1"/>
</dbReference>
<dbReference type="Proteomes" id="UP000229366">
    <property type="component" value="Unassembled WGS sequence"/>
</dbReference>
<comment type="caution">
    <text evidence="10">The sequence shown here is derived from an EMBL/GenBank/DDBJ whole genome shotgun (WGS) entry which is preliminary data.</text>
</comment>
<proteinExistence type="predicted"/>
<comment type="cofactor">
    <cofactor evidence="1">
        <name>Fe(2+)</name>
        <dbReference type="ChEBI" id="CHEBI:29033"/>
    </cofactor>
</comment>
<evidence type="ECO:0000256" key="6">
    <source>
        <dbReference type="ARBA" id="ARBA00023002"/>
    </source>
</evidence>
<evidence type="ECO:0000256" key="4">
    <source>
        <dbReference type="ARBA" id="ARBA00022842"/>
    </source>
</evidence>
<evidence type="ECO:0000259" key="9">
    <source>
        <dbReference type="PROSITE" id="PS51471"/>
    </source>
</evidence>
<keyword evidence="11" id="KW-1185">Reference proteome</keyword>
<dbReference type="GO" id="GO:0006307">
    <property type="term" value="P:DNA alkylation repair"/>
    <property type="evidence" value="ECO:0007669"/>
    <property type="project" value="InterPro"/>
</dbReference>
<evidence type="ECO:0000313" key="10">
    <source>
        <dbReference type="EMBL" id="PJI83162.1"/>
    </source>
</evidence>
<dbReference type="GO" id="GO:0046872">
    <property type="term" value="F:metal ion binding"/>
    <property type="evidence" value="ECO:0007669"/>
    <property type="project" value="UniProtKB-KW"/>
</dbReference>
<keyword evidence="7" id="KW-0408">Iron</keyword>
<gene>
    <name evidence="10" type="ORF">B0G85_0554</name>
</gene>
<dbReference type="SUPFAM" id="SSF51197">
    <property type="entry name" value="Clavaminate synthase-like"/>
    <property type="match status" value="1"/>
</dbReference>